<evidence type="ECO:0000313" key="1">
    <source>
        <dbReference type="EMBL" id="MCH5597172.1"/>
    </source>
</evidence>
<dbReference type="EMBL" id="JAKWBL010000001">
    <property type="protein sequence ID" value="MCH5597172.1"/>
    <property type="molecule type" value="Genomic_DNA"/>
</dbReference>
<name>A0ABS9SFN0_9BACT</name>
<proteinExistence type="predicted"/>
<evidence type="ECO:0000313" key="2">
    <source>
        <dbReference type="Proteomes" id="UP001202248"/>
    </source>
</evidence>
<comment type="caution">
    <text evidence="1">The sequence shown here is derived from an EMBL/GenBank/DDBJ whole genome shotgun (WGS) entry which is preliminary data.</text>
</comment>
<dbReference type="Proteomes" id="UP001202248">
    <property type="component" value="Unassembled WGS sequence"/>
</dbReference>
<protein>
    <submittedName>
        <fullName evidence="1">Uncharacterized protein</fullName>
    </submittedName>
</protein>
<reference evidence="1 2" key="1">
    <citation type="submission" date="2022-02" db="EMBL/GenBank/DDBJ databases">
        <authorList>
            <person name="Min J."/>
        </authorList>
    </citation>
    <scope>NUCLEOTIDE SEQUENCE [LARGE SCALE GENOMIC DNA]</scope>
    <source>
        <strain evidence="1 2">GR10-1</strain>
    </source>
</reference>
<keyword evidence="2" id="KW-1185">Reference proteome</keyword>
<gene>
    <name evidence="1" type="ORF">MKP09_04250</name>
</gene>
<organism evidence="1 2">
    <name type="scientific">Niabella ginsengisoli</name>
    <dbReference type="NCBI Taxonomy" id="522298"/>
    <lineage>
        <taxon>Bacteria</taxon>
        <taxon>Pseudomonadati</taxon>
        <taxon>Bacteroidota</taxon>
        <taxon>Chitinophagia</taxon>
        <taxon>Chitinophagales</taxon>
        <taxon>Chitinophagaceae</taxon>
        <taxon>Niabella</taxon>
    </lineage>
</organism>
<accession>A0ABS9SFN0</accession>
<dbReference type="RefSeq" id="WP_240826576.1">
    <property type="nucleotide sequence ID" value="NZ_JAKWBL010000001.1"/>
</dbReference>
<sequence length="103" mass="11516">MAVILLLVFSVSVTPKIYFHDLASKHTDYSCSGNHSSDVQLTAYKFNCGFVNVIAVSPFLAVKEIDSELSISFAEAYSDTWINNWLAFQSDYSQRRGPPALIF</sequence>